<reference evidence="20" key="1">
    <citation type="journal article" date="2017" name="Sci. Rep.">
        <title>Deep-level phylogeny of Cicadomorpha inferred from mitochondrial genomes sequenced by NGS.</title>
        <authorList>
            <person name="Song N."/>
            <person name="Cai W."/>
            <person name="Li H."/>
        </authorList>
    </citation>
    <scope>NUCLEOTIDE SEQUENCE</scope>
</reference>
<dbReference type="InterPro" id="IPR001750">
    <property type="entry name" value="ND/Mrp_TM"/>
</dbReference>
<feature type="transmembrane region" description="Helical" evidence="17">
    <location>
        <begin position="320"/>
        <end position="339"/>
    </location>
</feature>
<dbReference type="GO" id="GO:0008137">
    <property type="term" value="F:NADH dehydrogenase (ubiquinone) activity"/>
    <property type="evidence" value="ECO:0007669"/>
    <property type="project" value="UniProtKB-UniRule"/>
</dbReference>
<dbReference type="GO" id="GO:0048039">
    <property type="term" value="F:ubiquinone binding"/>
    <property type="evidence" value="ECO:0007669"/>
    <property type="project" value="TreeGrafter"/>
</dbReference>
<evidence type="ECO:0000256" key="10">
    <source>
        <dbReference type="ARBA" id="ARBA00022982"/>
    </source>
</evidence>
<feature type="transmembrane region" description="Helical" evidence="17">
    <location>
        <begin position="287"/>
        <end position="308"/>
    </location>
</feature>
<keyword evidence="11 17" id="KW-1133">Transmembrane helix</keyword>
<keyword evidence="13 17" id="KW-0830">Ubiquinone</keyword>
<feature type="transmembrane region" description="Helical" evidence="17">
    <location>
        <begin position="52"/>
        <end position="70"/>
    </location>
</feature>
<feature type="transmembrane region" description="Helical" evidence="17">
    <location>
        <begin position="411"/>
        <end position="431"/>
    </location>
</feature>
<dbReference type="PANTHER" id="PTHR43507">
    <property type="entry name" value="NADH-UBIQUINONE OXIDOREDUCTASE CHAIN 4"/>
    <property type="match status" value="1"/>
</dbReference>
<evidence type="ECO:0000256" key="11">
    <source>
        <dbReference type="ARBA" id="ARBA00022989"/>
    </source>
</evidence>
<comment type="catalytic activity">
    <reaction evidence="16 17">
        <text>a ubiquinone + NADH + 5 H(+)(in) = a ubiquinol + NAD(+) + 4 H(+)(out)</text>
        <dbReference type="Rhea" id="RHEA:29091"/>
        <dbReference type="Rhea" id="RHEA-COMP:9565"/>
        <dbReference type="Rhea" id="RHEA-COMP:9566"/>
        <dbReference type="ChEBI" id="CHEBI:15378"/>
        <dbReference type="ChEBI" id="CHEBI:16389"/>
        <dbReference type="ChEBI" id="CHEBI:17976"/>
        <dbReference type="ChEBI" id="CHEBI:57540"/>
        <dbReference type="ChEBI" id="CHEBI:57945"/>
        <dbReference type="EC" id="7.1.1.2"/>
    </reaction>
</comment>
<evidence type="ECO:0000256" key="4">
    <source>
        <dbReference type="ARBA" id="ARBA00012944"/>
    </source>
</evidence>
<evidence type="ECO:0000256" key="3">
    <source>
        <dbReference type="ARBA" id="ARBA00009025"/>
    </source>
</evidence>
<dbReference type="GO" id="GO:0003954">
    <property type="term" value="F:NADH dehydrogenase activity"/>
    <property type="evidence" value="ECO:0007669"/>
    <property type="project" value="TreeGrafter"/>
</dbReference>
<feature type="transmembrane region" description="Helical" evidence="17">
    <location>
        <begin position="134"/>
        <end position="159"/>
    </location>
</feature>
<dbReference type="GO" id="GO:0031966">
    <property type="term" value="C:mitochondrial membrane"/>
    <property type="evidence" value="ECO:0007669"/>
    <property type="project" value="UniProtKB-SubCell"/>
</dbReference>
<evidence type="ECO:0000256" key="15">
    <source>
        <dbReference type="ARBA" id="ARBA00023136"/>
    </source>
</evidence>
<evidence type="ECO:0000256" key="7">
    <source>
        <dbReference type="ARBA" id="ARBA00022660"/>
    </source>
</evidence>
<dbReference type="InterPro" id="IPR000260">
    <property type="entry name" value="NADH4_N"/>
</dbReference>
<evidence type="ECO:0000259" key="18">
    <source>
        <dbReference type="Pfam" id="PF00361"/>
    </source>
</evidence>
<comment type="similarity">
    <text evidence="3 17">Belongs to the complex I subunit 4 family.</text>
</comment>
<dbReference type="Pfam" id="PF01059">
    <property type="entry name" value="Oxidored_q5_N"/>
    <property type="match status" value="1"/>
</dbReference>
<feature type="domain" description="NADH:ubiquinone oxidoreductase chain 4 N-terminal" evidence="19">
    <location>
        <begin position="1"/>
        <end position="93"/>
    </location>
</feature>
<feature type="transmembrane region" description="Helical" evidence="17">
    <location>
        <begin position="200"/>
        <end position="221"/>
    </location>
</feature>
<feature type="transmembrane region" description="Helical" evidence="17">
    <location>
        <begin position="79"/>
        <end position="95"/>
    </location>
</feature>
<geneLocation type="mitochondrion" evidence="20"/>
<keyword evidence="6 17" id="KW-0813">Transport</keyword>
<comment type="subcellular location">
    <subcellularLocation>
        <location evidence="2 17">Mitochondrion membrane</location>
        <topology evidence="2 17">Multi-pass membrane protein</topology>
    </subcellularLocation>
</comment>
<dbReference type="PRINTS" id="PR01437">
    <property type="entry name" value="NUOXDRDTASE4"/>
</dbReference>
<evidence type="ECO:0000256" key="8">
    <source>
        <dbReference type="ARBA" id="ARBA00022692"/>
    </source>
</evidence>
<keyword evidence="15 17" id="KW-0472">Membrane</keyword>
<dbReference type="EC" id="7.1.1.2" evidence="4 17"/>
<feature type="transmembrane region" description="Helical" evidence="17">
    <location>
        <begin position="233"/>
        <end position="255"/>
    </location>
</feature>
<keyword evidence="7 17" id="KW-0679">Respiratory chain</keyword>
<evidence type="ECO:0000256" key="12">
    <source>
        <dbReference type="ARBA" id="ARBA00023027"/>
    </source>
</evidence>
<dbReference type="PANTHER" id="PTHR43507:SF20">
    <property type="entry name" value="NADH-UBIQUINONE OXIDOREDUCTASE CHAIN 4"/>
    <property type="match status" value="1"/>
</dbReference>
<evidence type="ECO:0000256" key="17">
    <source>
        <dbReference type="RuleBase" id="RU003297"/>
    </source>
</evidence>
<evidence type="ECO:0000256" key="1">
    <source>
        <dbReference type="ARBA" id="ARBA00003257"/>
    </source>
</evidence>
<proteinExistence type="inferred from homology"/>
<evidence type="ECO:0000256" key="2">
    <source>
        <dbReference type="ARBA" id="ARBA00004225"/>
    </source>
</evidence>
<sequence length="432" mass="50057">MLKLIIMCMFMIPLILNYWILCNMTALLTLIFMLFFSKNFFSIGFMMQIDKISFSLIMLSIWITFLMIISSNKFMKNKMFTFMVLLLMFLLIMSFCSSSLIMFYIFFESSLIPTIIIIMGWGYQPERLIASYYLLFYTLFASLPMLLSILCIININYSTVMFLMNSIMNTYIYMGMTIAFLIKIPLFMFHLWLPKAHVEAPIAGSMILAGVLLKLGGYGILRVMMIMPNMFNMYSYIWITLSMIGMLMISILCMIQVDIKSMIAYSSVAHMGLVISGIMTMNKWGFIGSYYMMIGHGLCSSGLFCLSNISYERMMSRSMLINKGMLTFMPSMTLMWFLMCTSNMSCPPTINIVGEIMIINSLISWNSLTMFMLAISSFMSACYSLYMFSFTQHGMYYSSMYSYNSGNIREFLLIMLHWIPLNFIILKLNMIM</sequence>
<dbReference type="GO" id="GO:0042773">
    <property type="term" value="P:ATP synthesis coupled electron transport"/>
    <property type="evidence" value="ECO:0007669"/>
    <property type="project" value="InterPro"/>
</dbReference>
<feature type="transmembrane region" description="Helical" evidence="17">
    <location>
        <begin position="12"/>
        <end position="36"/>
    </location>
</feature>
<keyword evidence="9" id="KW-1278">Translocase</keyword>
<gene>
    <name evidence="20" type="primary">ND4</name>
</gene>
<evidence type="ECO:0000256" key="5">
    <source>
        <dbReference type="ARBA" id="ARBA00021006"/>
    </source>
</evidence>
<evidence type="ECO:0000256" key="14">
    <source>
        <dbReference type="ARBA" id="ARBA00023128"/>
    </source>
</evidence>
<protein>
    <recommendedName>
        <fullName evidence="5 17">NADH-ubiquinone oxidoreductase chain 4</fullName>
        <ecNumber evidence="4 17">7.1.1.2</ecNumber>
    </recommendedName>
</protein>
<organism evidence="20">
    <name type="scientific">Meimuna opalifera</name>
    <dbReference type="NCBI Taxonomy" id="179424"/>
    <lineage>
        <taxon>Eukaryota</taxon>
        <taxon>Metazoa</taxon>
        <taxon>Ecdysozoa</taxon>
        <taxon>Arthropoda</taxon>
        <taxon>Hexapoda</taxon>
        <taxon>Insecta</taxon>
        <taxon>Pterygota</taxon>
        <taxon>Neoptera</taxon>
        <taxon>Paraneoptera</taxon>
        <taxon>Hemiptera</taxon>
        <taxon>Auchenorrhyncha</taxon>
        <taxon>Cicadoidea</taxon>
        <taxon>Cicadidae</taxon>
        <taxon>Cicadinae</taxon>
        <taxon>Dundubiini</taxon>
        <taxon>Meimuna</taxon>
    </lineage>
</organism>
<feature type="transmembrane region" description="Helical" evidence="17">
    <location>
        <begin position="101"/>
        <end position="122"/>
    </location>
</feature>
<evidence type="ECO:0000256" key="6">
    <source>
        <dbReference type="ARBA" id="ARBA00022448"/>
    </source>
</evidence>
<keyword evidence="10 17" id="KW-0249">Electron transport</keyword>
<keyword evidence="8 17" id="KW-0812">Transmembrane</keyword>
<keyword evidence="14 17" id="KW-0496">Mitochondrion</keyword>
<feature type="transmembrane region" description="Helical" evidence="17">
    <location>
        <begin position="370"/>
        <end position="390"/>
    </location>
</feature>
<evidence type="ECO:0000256" key="9">
    <source>
        <dbReference type="ARBA" id="ARBA00022967"/>
    </source>
</evidence>
<dbReference type="GO" id="GO:0015990">
    <property type="term" value="P:electron transport coupled proton transport"/>
    <property type="evidence" value="ECO:0007669"/>
    <property type="project" value="TreeGrafter"/>
</dbReference>
<feature type="transmembrane region" description="Helical" evidence="17">
    <location>
        <begin position="171"/>
        <end position="193"/>
    </location>
</feature>
<evidence type="ECO:0000259" key="19">
    <source>
        <dbReference type="Pfam" id="PF01059"/>
    </source>
</evidence>
<feature type="domain" description="NADH:quinone oxidoreductase/Mrp antiporter transmembrane" evidence="18">
    <location>
        <begin position="97"/>
        <end position="379"/>
    </location>
</feature>
<evidence type="ECO:0000256" key="13">
    <source>
        <dbReference type="ARBA" id="ARBA00023075"/>
    </source>
</evidence>
<comment type="function">
    <text evidence="17">Core subunit of the mitochondrial membrane respiratory chain NADH dehydrogenase (Complex I) which catalyzes electron transfer from NADH through the respiratory chain, using ubiquinone as an electron acceptor. Essential for the catalytic activity and assembly of complex I.</text>
</comment>
<dbReference type="Pfam" id="PF00361">
    <property type="entry name" value="Proton_antipo_M"/>
    <property type="match status" value="1"/>
</dbReference>
<evidence type="ECO:0000256" key="16">
    <source>
        <dbReference type="ARBA" id="ARBA00049551"/>
    </source>
</evidence>
<dbReference type="AlphaFoldDB" id="A0A343F0N8"/>
<name>A0A343F0N8_9HEMI</name>
<evidence type="ECO:0000313" key="20">
    <source>
        <dbReference type="EMBL" id="ASO76790.1"/>
    </source>
</evidence>
<dbReference type="InterPro" id="IPR003918">
    <property type="entry name" value="NADH_UbQ_OxRdtase"/>
</dbReference>
<comment type="function">
    <text evidence="1">Core subunit of the mitochondrial membrane respiratory chain NADH dehydrogenase (Complex I) that is believed to belong to the minimal assembly required for catalysis. Complex I functions in the transfer of electrons from NADH to the respiratory chain. The immediate electron acceptor for the enzyme is believed to be ubiquinone.</text>
</comment>
<keyword evidence="12 17" id="KW-0520">NAD</keyword>
<dbReference type="EMBL" id="KY039112">
    <property type="protein sequence ID" value="ASO76790.1"/>
    <property type="molecule type" value="Genomic_DNA"/>
</dbReference>
<accession>A0A343F0N8</accession>